<accession>A0AC34FJQ2</accession>
<reference evidence="2" key="1">
    <citation type="submission" date="2022-11" db="UniProtKB">
        <authorList>
            <consortium name="WormBaseParasite"/>
        </authorList>
    </citation>
    <scope>IDENTIFICATION</scope>
</reference>
<evidence type="ECO:0000313" key="2">
    <source>
        <dbReference type="WBParaSite" id="ES5_v2.g17134.t1"/>
    </source>
</evidence>
<organism evidence="1 2">
    <name type="scientific">Panagrolaimus sp. ES5</name>
    <dbReference type="NCBI Taxonomy" id="591445"/>
    <lineage>
        <taxon>Eukaryota</taxon>
        <taxon>Metazoa</taxon>
        <taxon>Ecdysozoa</taxon>
        <taxon>Nematoda</taxon>
        <taxon>Chromadorea</taxon>
        <taxon>Rhabditida</taxon>
        <taxon>Tylenchina</taxon>
        <taxon>Panagrolaimomorpha</taxon>
        <taxon>Panagrolaimoidea</taxon>
        <taxon>Panagrolaimidae</taxon>
        <taxon>Panagrolaimus</taxon>
    </lineage>
</organism>
<proteinExistence type="predicted"/>
<evidence type="ECO:0000313" key="1">
    <source>
        <dbReference type="Proteomes" id="UP000887579"/>
    </source>
</evidence>
<dbReference type="Proteomes" id="UP000887579">
    <property type="component" value="Unplaced"/>
</dbReference>
<sequence>MVVEQRYHWHQDPYYDYNNRTEIAFPRALANHNLIERPSLGHLFIPLTILLAFILGVVFYLVYEYENGMDAIHAGFASALTLDAPKGPANHWWNPFIVIPLGTIANLIFFATIYSFAQQFLIYMAKNYYQHGIKL</sequence>
<dbReference type="WBParaSite" id="ES5_v2.g17134.t1">
    <property type="protein sequence ID" value="ES5_v2.g17134.t1"/>
    <property type="gene ID" value="ES5_v2.g17134"/>
</dbReference>
<name>A0AC34FJQ2_9BILA</name>
<protein>
    <submittedName>
        <fullName evidence="2">Uncharacterized protein</fullName>
    </submittedName>
</protein>